<evidence type="ECO:0008006" key="7">
    <source>
        <dbReference type="Google" id="ProtNLM"/>
    </source>
</evidence>
<evidence type="ECO:0000313" key="6">
    <source>
        <dbReference type="Proteomes" id="UP000178602"/>
    </source>
</evidence>
<protein>
    <recommendedName>
        <fullName evidence="7">RND efflux pump membrane fusion protein barrel-sandwich domain-containing protein</fullName>
    </recommendedName>
</protein>
<evidence type="ECO:0000313" key="5">
    <source>
        <dbReference type="EMBL" id="OGC27924.1"/>
    </source>
</evidence>
<name>A0A1F4T5C3_UNCSA</name>
<proteinExistence type="inferred from homology"/>
<accession>A0A1F4T5C3</accession>
<dbReference type="Pfam" id="PF25989">
    <property type="entry name" value="YknX_C"/>
    <property type="match status" value="1"/>
</dbReference>
<dbReference type="GO" id="GO:1990281">
    <property type="term" value="C:efflux pump complex"/>
    <property type="evidence" value="ECO:0007669"/>
    <property type="project" value="TreeGrafter"/>
</dbReference>
<gene>
    <name evidence="5" type="ORF">A3K49_02845</name>
</gene>
<dbReference type="Gene3D" id="2.40.420.20">
    <property type="match status" value="1"/>
</dbReference>
<dbReference type="Pfam" id="PF25917">
    <property type="entry name" value="BSH_RND"/>
    <property type="match status" value="1"/>
</dbReference>
<dbReference type="EMBL" id="MEUG01000001">
    <property type="protein sequence ID" value="OGC27924.1"/>
    <property type="molecule type" value="Genomic_DNA"/>
</dbReference>
<dbReference type="InterPro" id="IPR058625">
    <property type="entry name" value="MdtA-like_BSH"/>
</dbReference>
<dbReference type="Pfam" id="PF25954">
    <property type="entry name" value="Beta-barrel_RND_2"/>
    <property type="match status" value="1"/>
</dbReference>
<dbReference type="AlphaFoldDB" id="A0A1F4T5C3"/>
<dbReference type="Gene3D" id="2.40.50.100">
    <property type="match status" value="1"/>
</dbReference>
<reference evidence="5 6" key="1">
    <citation type="journal article" date="2016" name="Nat. Commun.">
        <title>Thousands of microbial genomes shed light on interconnected biogeochemical processes in an aquifer system.</title>
        <authorList>
            <person name="Anantharaman K."/>
            <person name="Brown C.T."/>
            <person name="Hug L.A."/>
            <person name="Sharon I."/>
            <person name="Castelle C.J."/>
            <person name="Probst A.J."/>
            <person name="Thomas B.C."/>
            <person name="Singh A."/>
            <person name="Wilkins M.J."/>
            <person name="Karaoz U."/>
            <person name="Brodie E.L."/>
            <person name="Williams K.H."/>
            <person name="Hubbard S.S."/>
            <person name="Banfield J.F."/>
        </authorList>
    </citation>
    <scope>NUCLEOTIDE SEQUENCE [LARGE SCALE GENOMIC DNA]</scope>
</reference>
<dbReference type="SUPFAM" id="SSF111369">
    <property type="entry name" value="HlyD-like secretion proteins"/>
    <property type="match status" value="1"/>
</dbReference>
<dbReference type="InterPro" id="IPR058792">
    <property type="entry name" value="Beta-barrel_RND_2"/>
</dbReference>
<comment type="similarity">
    <text evidence="1">Belongs to the membrane fusion protein (MFP) (TC 8.A.1) family.</text>
</comment>
<feature type="domain" description="YknX-like C-terminal permuted SH3-like" evidence="4">
    <location>
        <begin position="233"/>
        <end position="298"/>
    </location>
</feature>
<organism evidence="5 6">
    <name type="scientific">candidate division WOR-1 bacterium RIFOXYC12_FULL_54_18</name>
    <dbReference type="NCBI Taxonomy" id="1802584"/>
    <lineage>
        <taxon>Bacteria</taxon>
        <taxon>Bacillati</taxon>
        <taxon>Saganbacteria</taxon>
    </lineage>
</organism>
<evidence type="ECO:0000259" key="3">
    <source>
        <dbReference type="Pfam" id="PF25954"/>
    </source>
</evidence>
<feature type="domain" description="Multidrug resistance protein MdtA-like barrel-sandwich hybrid" evidence="2">
    <location>
        <begin position="64"/>
        <end position="133"/>
    </location>
</feature>
<dbReference type="InterPro" id="IPR006143">
    <property type="entry name" value="RND_pump_MFP"/>
</dbReference>
<sequence>MNKKIILAVLIIIVLLFGFRLVSRLGGGKEVKSERVIPVVAVSPRIGLIEERLILNGDIKAETEVSVRPRTTGRVEELYVKEGDYVSKGSKLLSYVAGIDPTDDLYEDLVVKSPISGVVGIQLVRVGDQVTSQAGGSVSPVFVVYGIDRVKIYADVPEKYYSNIAKGTQADISLDALPNELFRGVVSNVRPVIDPMSRTTQIEIMLSNQRRRIKPGMFARVDLVLKRVVNATLIPFDAVLGDGEKYVYLVRQGIAEKRPVELGLENGSTVQVTSGLSPLDQVIVLGQRVVKNGSRVEVVKQ</sequence>
<dbReference type="PANTHER" id="PTHR30469">
    <property type="entry name" value="MULTIDRUG RESISTANCE PROTEIN MDTA"/>
    <property type="match status" value="1"/>
</dbReference>
<feature type="domain" description="CusB-like beta-barrel" evidence="3">
    <location>
        <begin position="152"/>
        <end position="224"/>
    </location>
</feature>
<evidence type="ECO:0000259" key="4">
    <source>
        <dbReference type="Pfam" id="PF25989"/>
    </source>
</evidence>
<evidence type="ECO:0000259" key="2">
    <source>
        <dbReference type="Pfam" id="PF25917"/>
    </source>
</evidence>
<dbReference type="GO" id="GO:0015562">
    <property type="term" value="F:efflux transmembrane transporter activity"/>
    <property type="evidence" value="ECO:0007669"/>
    <property type="project" value="TreeGrafter"/>
</dbReference>
<evidence type="ECO:0000256" key="1">
    <source>
        <dbReference type="ARBA" id="ARBA00009477"/>
    </source>
</evidence>
<dbReference type="NCBIfam" id="TIGR01730">
    <property type="entry name" value="RND_mfp"/>
    <property type="match status" value="1"/>
</dbReference>
<comment type="caution">
    <text evidence="5">The sequence shown here is derived from an EMBL/GenBank/DDBJ whole genome shotgun (WGS) entry which is preliminary data.</text>
</comment>
<dbReference type="InterPro" id="IPR058637">
    <property type="entry name" value="YknX-like_C"/>
</dbReference>
<dbReference type="FunFam" id="2.40.30.170:FF:000010">
    <property type="entry name" value="Efflux RND transporter periplasmic adaptor subunit"/>
    <property type="match status" value="1"/>
</dbReference>
<dbReference type="Proteomes" id="UP000178602">
    <property type="component" value="Unassembled WGS sequence"/>
</dbReference>
<dbReference type="Gene3D" id="2.40.30.170">
    <property type="match status" value="1"/>
</dbReference>